<comment type="similarity">
    <text evidence="1 4">Belongs to the D-isomer specific 2-hydroxyacid dehydrogenase family.</text>
</comment>
<dbReference type="Pfam" id="PF00389">
    <property type="entry name" value="2-Hacid_dh"/>
    <property type="match status" value="1"/>
</dbReference>
<evidence type="ECO:0000313" key="7">
    <source>
        <dbReference type="EMBL" id="MEJ8826078.1"/>
    </source>
</evidence>
<name>A0ABU8W822_9BURK</name>
<dbReference type="InterPro" id="IPR006140">
    <property type="entry name" value="D-isomer_DH_NAD-bd"/>
</dbReference>
<dbReference type="InterPro" id="IPR029753">
    <property type="entry name" value="D-isomer_DH_CS"/>
</dbReference>
<dbReference type="InterPro" id="IPR036291">
    <property type="entry name" value="NAD(P)-bd_dom_sf"/>
</dbReference>
<evidence type="ECO:0000256" key="2">
    <source>
        <dbReference type="ARBA" id="ARBA00023002"/>
    </source>
</evidence>
<accession>A0ABU8W822</accession>
<dbReference type="PROSITE" id="PS00671">
    <property type="entry name" value="D_2_HYDROXYACID_DH_3"/>
    <property type="match status" value="1"/>
</dbReference>
<dbReference type="InterPro" id="IPR050857">
    <property type="entry name" value="D-2-hydroxyacid_DH"/>
</dbReference>
<keyword evidence="2 4" id="KW-0560">Oxidoreductase</keyword>
<evidence type="ECO:0000259" key="6">
    <source>
        <dbReference type="Pfam" id="PF02826"/>
    </source>
</evidence>
<evidence type="ECO:0000256" key="3">
    <source>
        <dbReference type="ARBA" id="ARBA00023027"/>
    </source>
</evidence>
<proteinExistence type="inferred from homology"/>
<dbReference type="SUPFAM" id="SSF51735">
    <property type="entry name" value="NAD(P)-binding Rossmann-fold domains"/>
    <property type="match status" value="1"/>
</dbReference>
<dbReference type="SUPFAM" id="SSF52283">
    <property type="entry name" value="Formate/glycerate dehydrogenase catalytic domain-like"/>
    <property type="match status" value="1"/>
</dbReference>
<sequence>MPHHTVLVTAQHLMQEAQQILRDAGASLEFMAEPIDEASLSSRLANGDVDAVILRGSKPFTASVLAAAQGLKIIAKNGAGVDSVDLAEAARRGITVAVAPGGNADAVAEHAIALMLALVRDLHRLDRKLKAGGWEGTSWLGRDFRGSVVGIVGYGSIGRSTARLASALGAHVVVMGGTRREADGFEIESDLQKLLPRVDILSLHCPLTQQTRGLIGQRELALMKPGAFVVNTARGPVIDEAALVEALRSGHLGGAGLDTFEVEPISADNPLLALDNVILTPHVAGVTRQAALRVATMTAQNVVNALSGHPLPSGHVVAAPAQRAA</sequence>
<evidence type="ECO:0000256" key="1">
    <source>
        <dbReference type="ARBA" id="ARBA00005854"/>
    </source>
</evidence>
<dbReference type="Gene3D" id="3.40.50.720">
    <property type="entry name" value="NAD(P)-binding Rossmann-like Domain"/>
    <property type="match status" value="2"/>
</dbReference>
<dbReference type="RefSeq" id="WP_340367115.1">
    <property type="nucleotide sequence ID" value="NZ_JBBKZV010000029.1"/>
</dbReference>
<keyword evidence="3" id="KW-0520">NAD</keyword>
<dbReference type="PANTHER" id="PTHR42789:SF1">
    <property type="entry name" value="D-ISOMER SPECIFIC 2-HYDROXYACID DEHYDROGENASE FAMILY PROTEIN (AFU_ORTHOLOGUE AFUA_6G10090)"/>
    <property type="match status" value="1"/>
</dbReference>
<dbReference type="InterPro" id="IPR006139">
    <property type="entry name" value="D-isomer_2_OHA_DH_cat_dom"/>
</dbReference>
<dbReference type="Pfam" id="PF02826">
    <property type="entry name" value="2-Hacid_dh_C"/>
    <property type="match status" value="1"/>
</dbReference>
<evidence type="ECO:0000259" key="5">
    <source>
        <dbReference type="Pfam" id="PF00389"/>
    </source>
</evidence>
<dbReference type="CDD" id="cd12173">
    <property type="entry name" value="PGDH_4"/>
    <property type="match status" value="1"/>
</dbReference>
<dbReference type="Proteomes" id="UP001363010">
    <property type="component" value="Unassembled WGS sequence"/>
</dbReference>
<dbReference type="PANTHER" id="PTHR42789">
    <property type="entry name" value="D-ISOMER SPECIFIC 2-HYDROXYACID DEHYDROGENASE FAMILY PROTEIN (AFU_ORTHOLOGUE AFUA_6G10090)"/>
    <property type="match status" value="1"/>
</dbReference>
<feature type="domain" description="D-isomer specific 2-hydroxyacid dehydrogenase catalytic" evidence="5">
    <location>
        <begin position="8"/>
        <end position="312"/>
    </location>
</feature>
<keyword evidence="8" id="KW-1185">Reference proteome</keyword>
<dbReference type="EMBL" id="JBBKZV010000029">
    <property type="protein sequence ID" value="MEJ8826078.1"/>
    <property type="molecule type" value="Genomic_DNA"/>
</dbReference>
<reference evidence="7 8" key="1">
    <citation type="submission" date="2024-03" db="EMBL/GenBank/DDBJ databases">
        <title>Novel species of the genus Variovorax.</title>
        <authorList>
            <person name="Liu Q."/>
            <person name="Xin Y.-H."/>
        </authorList>
    </citation>
    <scope>NUCLEOTIDE SEQUENCE [LARGE SCALE GENOMIC DNA]</scope>
    <source>
        <strain evidence="7 8">KACC 18501</strain>
    </source>
</reference>
<evidence type="ECO:0000256" key="4">
    <source>
        <dbReference type="RuleBase" id="RU003719"/>
    </source>
</evidence>
<organism evidence="7 8">
    <name type="scientific">Variovorax humicola</name>
    <dbReference type="NCBI Taxonomy" id="1769758"/>
    <lineage>
        <taxon>Bacteria</taxon>
        <taxon>Pseudomonadati</taxon>
        <taxon>Pseudomonadota</taxon>
        <taxon>Betaproteobacteria</taxon>
        <taxon>Burkholderiales</taxon>
        <taxon>Comamonadaceae</taxon>
        <taxon>Variovorax</taxon>
    </lineage>
</organism>
<evidence type="ECO:0000313" key="8">
    <source>
        <dbReference type="Proteomes" id="UP001363010"/>
    </source>
</evidence>
<feature type="domain" description="D-isomer specific 2-hydroxyacid dehydrogenase NAD-binding" evidence="6">
    <location>
        <begin position="112"/>
        <end position="284"/>
    </location>
</feature>
<protein>
    <submittedName>
        <fullName evidence="7">Hydroxyacid dehydrogenase</fullName>
    </submittedName>
</protein>
<comment type="caution">
    <text evidence="7">The sequence shown here is derived from an EMBL/GenBank/DDBJ whole genome shotgun (WGS) entry which is preliminary data.</text>
</comment>
<gene>
    <name evidence="7" type="ORF">WKW80_29300</name>
</gene>